<dbReference type="SUPFAM" id="SSF144091">
    <property type="entry name" value="Rhomboid-like"/>
    <property type="match status" value="1"/>
</dbReference>
<evidence type="ECO:0000256" key="1">
    <source>
        <dbReference type="ARBA" id="ARBA00004141"/>
    </source>
</evidence>
<dbReference type="InterPro" id="IPR035952">
    <property type="entry name" value="Rhomboid-like_sf"/>
</dbReference>
<feature type="transmembrane region" description="Helical" evidence="5">
    <location>
        <begin position="21"/>
        <end position="44"/>
    </location>
</feature>
<protein>
    <recommendedName>
        <fullName evidence="8">Membrane associated serine protease, rhomboid family</fullName>
    </recommendedName>
</protein>
<gene>
    <name evidence="6" type="ORF">SAMN05216313_15612</name>
</gene>
<evidence type="ECO:0000313" key="7">
    <source>
        <dbReference type="Proteomes" id="UP000198508"/>
    </source>
</evidence>
<sequence>MKFFQKMERKFGRYAIHNLMYYIIMLYVVGFVILKFAPELYYYYLMLDAPSILHGQVWRLVTFMIFPPTTSFIWILLLLLMYYSLGSSLERVWGAFRFNVYVFMGILGHIIAELAVYFVTGHSPHLTTTFLNASVFLAYAVTFPNEYFYLYFVIAIRAKWLAIFEGAGFLLLFVTSHSLGTRLEILLSLANFIIFFVMTRDYRRISPREIKRKQEFRAQIRPKSRTRHVCAVCGRTDEDSPGMEFRYCSKCEGSYEYCMDHLYTHKHIKKSDQEQQ</sequence>
<feature type="transmembrane region" description="Helical" evidence="5">
    <location>
        <begin position="160"/>
        <end position="179"/>
    </location>
</feature>
<proteinExistence type="predicted"/>
<evidence type="ECO:0000256" key="2">
    <source>
        <dbReference type="ARBA" id="ARBA00022692"/>
    </source>
</evidence>
<dbReference type="GeneID" id="93281244"/>
<keyword evidence="7" id="KW-1185">Reference proteome</keyword>
<feature type="transmembrane region" description="Helical" evidence="5">
    <location>
        <begin position="64"/>
        <end position="86"/>
    </location>
</feature>
<keyword evidence="2 5" id="KW-0812">Transmembrane</keyword>
<evidence type="ECO:0008006" key="8">
    <source>
        <dbReference type="Google" id="ProtNLM"/>
    </source>
</evidence>
<dbReference type="EMBL" id="FOIM01000056">
    <property type="protein sequence ID" value="SEU20718.1"/>
    <property type="molecule type" value="Genomic_DNA"/>
</dbReference>
<dbReference type="GO" id="GO:0016020">
    <property type="term" value="C:membrane"/>
    <property type="evidence" value="ECO:0007669"/>
    <property type="project" value="UniProtKB-SubCell"/>
</dbReference>
<comment type="subcellular location">
    <subcellularLocation>
        <location evidence="1">Membrane</location>
        <topology evidence="1">Multi-pass membrane protein</topology>
    </subcellularLocation>
</comment>
<keyword evidence="4 5" id="KW-0472">Membrane</keyword>
<accession>A0A1I0K9H3</accession>
<feature type="transmembrane region" description="Helical" evidence="5">
    <location>
        <begin position="98"/>
        <end position="118"/>
    </location>
</feature>
<keyword evidence="3 5" id="KW-1133">Transmembrane helix</keyword>
<dbReference type="STRING" id="460384.SAMN05216313_15612"/>
<dbReference type="Gene3D" id="1.20.1540.10">
    <property type="entry name" value="Rhomboid-like"/>
    <property type="match status" value="1"/>
</dbReference>
<evidence type="ECO:0000313" key="6">
    <source>
        <dbReference type="EMBL" id="SEU20718.1"/>
    </source>
</evidence>
<name>A0A1I0K9H3_9FIRM</name>
<evidence type="ECO:0000256" key="5">
    <source>
        <dbReference type="SAM" id="Phobius"/>
    </source>
</evidence>
<dbReference type="Proteomes" id="UP000198508">
    <property type="component" value="Unassembled WGS sequence"/>
</dbReference>
<evidence type="ECO:0000256" key="3">
    <source>
        <dbReference type="ARBA" id="ARBA00022989"/>
    </source>
</evidence>
<feature type="transmembrane region" description="Helical" evidence="5">
    <location>
        <begin position="130"/>
        <end position="153"/>
    </location>
</feature>
<dbReference type="RefSeq" id="WP_007708659.1">
    <property type="nucleotide sequence ID" value="NZ_CABJCG010000021.1"/>
</dbReference>
<dbReference type="AlphaFoldDB" id="A0A1I0K9H3"/>
<evidence type="ECO:0000256" key="4">
    <source>
        <dbReference type="ARBA" id="ARBA00023136"/>
    </source>
</evidence>
<feature type="transmembrane region" description="Helical" evidence="5">
    <location>
        <begin position="185"/>
        <end position="202"/>
    </location>
</feature>
<reference evidence="7" key="1">
    <citation type="submission" date="2016-10" db="EMBL/GenBank/DDBJ databases">
        <authorList>
            <person name="Varghese N."/>
            <person name="Submissions S."/>
        </authorList>
    </citation>
    <scope>NUCLEOTIDE SEQUENCE [LARGE SCALE GENOMIC DNA]</scope>
    <source>
        <strain evidence="7">NLAE-zl-G277</strain>
    </source>
</reference>
<organism evidence="6 7">
    <name type="scientific">Enterocloster lavalensis</name>
    <dbReference type="NCBI Taxonomy" id="460384"/>
    <lineage>
        <taxon>Bacteria</taxon>
        <taxon>Bacillati</taxon>
        <taxon>Bacillota</taxon>
        <taxon>Clostridia</taxon>
        <taxon>Lachnospirales</taxon>
        <taxon>Lachnospiraceae</taxon>
        <taxon>Enterocloster</taxon>
    </lineage>
</organism>